<dbReference type="Pfam" id="PF01966">
    <property type="entry name" value="HD"/>
    <property type="match status" value="1"/>
</dbReference>
<accession>A0ABQ6S7Z3</accession>
<comment type="caution">
    <text evidence="2">The sequence shown here is derived from an EMBL/GenBank/DDBJ whole genome shotgun (WGS) entry which is preliminary data.</text>
</comment>
<reference evidence="2 3" key="1">
    <citation type="journal article" date="2019" name="Nat. Med.">
        <title>A library of human gut bacterial isolates paired with longitudinal multiomics data enables mechanistic microbiome research.</title>
        <authorList>
            <person name="Poyet M."/>
            <person name="Groussin M."/>
            <person name="Gibbons S.M."/>
            <person name="Avila-Pacheco J."/>
            <person name="Jiang X."/>
            <person name="Kearney S.M."/>
            <person name="Perrotta A.R."/>
            <person name="Berdy B."/>
            <person name="Zhao S."/>
            <person name="Lieberman T.D."/>
            <person name="Swanson P.K."/>
            <person name="Smith M."/>
            <person name="Roesemann S."/>
            <person name="Alexander J.E."/>
            <person name="Rich S.A."/>
            <person name="Livny J."/>
            <person name="Vlamakis H."/>
            <person name="Clish C."/>
            <person name="Bullock K."/>
            <person name="Deik A."/>
            <person name="Scott J."/>
            <person name="Pierce K.A."/>
            <person name="Xavier R.J."/>
            <person name="Alm E.J."/>
        </authorList>
    </citation>
    <scope>NUCLEOTIDE SEQUENCE [LARGE SCALE GENOMIC DNA]</scope>
    <source>
        <strain evidence="2 3">BIOML-A1</strain>
    </source>
</reference>
<dbReference type="RefSeq" id="WP_130062502.1">
    <property type="nucleotide sequence ID" value="NZ_DBGCRH010000029.1"/>
</dbReference>
<name>A0ABQ6S7Z3_9BACT</name>
<dbReference type="EMBL" id="VVND01000001">
    <property type="protein sequence ID" value="KAA3160971.1"/>
    <property type="molecule type" value="Genomic_DNA"/>
</dbReference>
<dbReference type="InterPro" id="IPR006674">
    <property type="entry name" value="HD_domain"/>
</dbReference>
<gene>
    <name evidence="2" type="ORF">F2A26_01410</name>
</gene>
<organism evidence="2 3">
    <name type="scientific">Alistipes finegoldii</name>
    <dbReference type="NCBI Taxonomy" id="214856"/>
    <lineage>
        <taxon>Bacteria</taxon>
        <taxon>Pseudomonadati</taxon>
        <taxon>Bacteroidota</taxon>
        <taxon>Bacteroidia</taxon>
        <taxon>Bacteroidales</taxon>
        <taxon>Rikenellaceae</taxon>
        <taxon>Alistipes</taxon>
    </lineage>
</organism>
<keyword evidence="3" id="KW-1185">Reference proteome</keyword>
<dbReference type="Gene3D" id="1.10.3210.10">
    <property type="entry name" value="Hypothetical protein af1432"/>
    <property type="match status" value="1"/>
</dbReference>
<dbReference type="Proteomes" id="UP000324870">
    <property type="component" value="Unassembled WGS sequence"/>
</dbReference>
<evidence type="ECO:0000313" key="3">
    <source>
        <dbReference type="Proteomes" id="UP000324870"/>
    </source>
</evidence>
<proteinExistence type="predicted"/>
<evidence type="ECO:0000259" key="1">
    <source>
        <dbReference type="Pfam" id="PF01966"/>
    </source>
</evidence>
<evidence type="ECO:0000313" key="2">
    <source>
        <dbReference type="EMBL" id="KAA3160971.1"/>
    </source>
</evidence>
<protein>
    <submittedName>
        <fullName evidence="2">HD domain-containing protein</fullName>
    </submittedName>
</protein>
<dbReference type="SUPFAM" id="SSF109604">
    <property type="entry name" value="HD-domain/PDEase-like"/>
    <property type="match status" value="1"/>
</dbReference>
<sequence length="221" mass="25484">MPHFPPNAYFCTMQPSEELRIYIETEIIPRYESFDAAHGTDHVRTVIAQSLDLARHYDVDADMIYAVAAYHDTGLARGRELHHIHSGEILLADTELRRWFTAEQLAVMRDAVEDHRASSDHAPRTIYGRIVAEADRCIDPATVLRRTVQYGLSHCPALDREGHFERCLAHLRKKYAESGYLRLWIPESDNARKQEELRALIRDEARLRAAFDAVFDQETAR</sequence>
<feature type="domain" description="HD" evidence="1">
    <location>
        <begin position="41"/>
        <end position="137"/>
    </location>
</feature>